<dbReference type="PANTHER" id="PTHR46586:SF3">
    <property type="entry name" value="ANKYRIN REPEAT-CONTAINING PROTEIN"/>
    <property type="match status" value="1"/>
</dbReference>
<dbReference type="Proteomes" id="UP000332933">
    <property type="component" value="Unassembled WGS sequence"/>
</dbReference>
<organism evidence="2 3">
    <name type="scientific">Aphanomyces stellatus</name>
    <dbReference type="NCBI Taxonomy" id="120398"/>
    <lineage>
        <taxon>Eukaryota</taxon>
        <taxon>Sar</taxon>
        <taxon>Stramenopiles</taxon>
        <taxon>Oomycota</taxon>
        <taxon>Saprolegniomycetes</taxon>
        <taxon>Saprolegniales</taxon>
        <taxon>Verrucalvaceae</taxon>
        <taxon>Aphanomyces</taxon>
    </lineage>
</organism>
<evidence type="ECO:0000313" key="3">
    <source>
        <dbReference type="Proteomes" id="UP000332933"/>
    </source>
</evidence>
<proteinExistence type="predicted"/>
<sequence length="345" mass="39035">MLVAEKKRNDVCHLGRQHDNTSEQVLQLRNGRANPDIPFHPTGNCPTDLPTNIEEWHDHQARGSLSLHLNCICVSQRVVPQFHICRMMKRRRTADSIFESVLLQPHLVAAITSYQHGLFHDLMPTARDWRASCDSDDVFFVLDHTFVFLDPVSLHRLHTPRTDRRFVVHLAIGHGNLPLVRRYLACAAAAWIDASTLVCAAQHGHLALVRDLHEVHGLACTPDALDVAAAAGHLDVVQYLHRMTNDPCTWRVIYKAAEFGHVEIVQWLSLACATCRQFATCAIDYAAGHDHLDRTTRSKETCERDHDDHNHAVDMGVSLPMPTVDDSLDFLLDCLTPAKRRRRLH</sequence>
<reference evidence="1" key="2">
    <citation type="submission" date="2019-06" db="EMBL/GenBank/DDBJ databases">
        <title>Genomics analysis of Aphanomyces spp. identifies a new class of oomycete effector associated with host adaptation.</title>
        <authorList>
            <person name="Gaulin E."/>
        </authorList>
    </citation>
    <scope>NUCLEOTIDE SEQUENCE</scope>
    <source>
        <strain evidence="1">CBS 578.67</strain>
    </source>
</reference>
<protein>
    <submittedName>
        <fullName evidence="2">Aste57867_15788 protein</fullName>
    </submittedName>
</protein>
<dbReference type="Gene3D" id="1.25.40.20">
    <property type="entry name" value="Ankyrin repeat-containing domain"/>
    <property type="match status" value="1"/>
</dbReference>
<dbReference type="EMBL" id="CAADRA010005776">
    <property type="protein sequence ID" value="VFT92576.1"/>
    <property type="molecule type" value="Genomic_DNA"/>
</dbReference>
<gene>
    <name evidence="2" type="primary">Aste57867_15788</name>
    <name evidence="1" type="ORF">As57867_015732</name>
    <name evidence="2" type="ORF">ASTE57867_15788</name>
</gene>
<dbReference type="InterPro" id="IPR052050">
    <property type="entry name" value="SecEffector_AnkRepeat"/>
</dbReference>
<dbReference type="InterPro" id="IPR002110">
    <property type="entry name" value="Ankyrin_rpt"/>
</dbReference>
<reference evidence="2 3" key="1">
    <citation type="submission" date="2019-03" db="EMBL/GenBank/DDBJ databases">
        <authorList>
            <person name="Gaulin E."/>
            <person name="Dumas B."/>
        </authorList>
    </citation>
    <scope>NUCLEOTIDE SEQUENCE [LARGE SCALE GENOMIC DNA]</scope>
    <source>
        <strain evidence="2">CBS 568.67</strain>
    </source>
</reference>
<dbReference type="InterPro" id="IPR036770">
    <property type="entry name" value="Ankyrin_rpt-contain_sf"/>
</dbReference>
<dbReference type="EMBL" id="VJMH01005755">
    <property type="protein sequence ID" value="KAF0693194.1"/>
    <property type="molecule type" value="Genomic_DNA"/>
</dbReference>
<evidence type="ECO:0000313" key="2">
    <source>
        <dbReference type="EMBL" id="VFT92576.1"/>
    </source>
</evidence>
<dbReference type="SUPFAM" id="SSF48403">
    <property type="entry name" value="Ankyrin repeat"/>
    <property type="match status" value="1"/>
</dbReference>
<name>A0A485L3V5_9STRA</name>
<dbReference type="AlphaFoldDB" id="A0A485L3V5"/>
<dbReference type="PANTHER" id="PTHR46586">
    <property type="entry name" value="ANKYRIN REPEAT-CONTAINING PROTEIN"/>
    <property type="match status" value="1"/>
</dbReference>
<keyword evidence="3" id="KW-1185">Reference proteome</keyword>
<dbReference type="OrthoDB" id="69631at2759"/>
<dbReference type="Pfam" id="PF13637">
    <property type="entry name" value="Ank_4"/>
    <property type="match status" value="1"/>
</dbReference>
<evidence type="ECO:0000313" key="1">
    <source>
        <dbReference type="EMBL" id="KAF0693194.1"/>
    </source>
</evidence>
<accession>A0A485L3V5</accession>